<dbReference type="Gene3D" id="3.90.550.10">
    <property type="entry name" value="Spore Coat Polysaccharide Biosynthesis Protein SpsA, Chain A"/>
    <property type="match status" value="1"/>
</dbReference>
<dbReference type="InterPro" id="IPR001173">
    <property type="entry name" value="Glyco_trans_2-like"/>
</dbReference>
<dbReference type="GO" id="GO:0016757">
    <property type="term" value="F:glycosyltransferase activity"/>
    <property type="evidence" value="ECO:0007669"/>
    <property type="project" value="UniProtKB-KW"/>
</dbReference>
<evidence type="ECO:0000259" key="4">
    <source>
        <dbReference type="Pfam" id="PF00535"/>
    </source>
</evidence>
<name>A0A4R6FD78_9SPHN</name>
<gene>
    <name evidence="5" type="ORF">EV664_11473</name>
</gene>
<dbReference type="InterPro" id="IPR029044">
    <property type="entry name" value="Nucleotide-diphossugar_trans"/>
</dbReference>
<proteinExistence type="inferred from homology"/>
<keyword evidence="6" id="KW-1185">Reference proteome</keyword>
<reference evidence="5 6" key="1">
    <citation type="submission" date="2019-03" db="EMBL/GenBank/DDBJ databases">
        <title>Genomic Encyclopedia of Type Strains, Phase IV (KMG-IV): sequencing the most valuable type-strain genomes for metagenomic binning, comparative biology and taxonomic classification.</title>
        <authorList>
            <person name="Goeker M."/>
        </authorList>
    </citation>
    <scope>NUCLEOTIDE SEQUENCE [LARGE SCALE GENOMIC DNA]</scope>
    <source>
        <strain evidence="5 6">DSM 25059</strain>
    </source>
</reference>
<evidence type="ECO:0000313" key="5">
    <source>
        <dbReference type="EMBL" id="TDN79037.1"/>
    </source>
</evidence>
<dbReference type="Pfam" id="PF00535">
    <property type="entry name" value="Glycos_transf_2"/>
    <property type="match status" value="1"/>
</dbReference>
<dbReference type="PANTHER" id="PTHR43685">
    <property type="entry name" value="GLYCOSYLTRANSFERASE"/>
    <property type="match status" value="1"/>
</dbReference>
<keyword evidence="2" id="KW-0328">Glycosyltransferase</keyword>
<dbReference type="PANTHER" id="PTHR43685:SF5">
    <property type="entry name" value="GLYCOSYLTRANSFERASE EPSE-RELATED"/>
    <property type="match status" value="1"/>
</dbReference>
<evidence type="ECO:0000256" key="3">
    <source>
        <dbReference type="ARBA" id="ARBA00022679"/>
    </source>
</evidence>
<sequence>MSGSAPTVSVIIPTYNSAALIAETLDSLVAQTFSDFEVIVVDDCSPDHTAAVVRAYGDPRIRFVRAPVNRGCVHARNLGFSLARGRYVAGLDHDDLCMPERFARQVAFLDAHPEVMLVGTGSQLYENGTVRPHHRPMGMTSDLIDWMMLTRNPLVWSSTMFRADAVRRLDRFERTERHYVEDFDLYHRLRRFGRIAELAEPLTLYRIIPGSMSQRGEERMLRAAVRLLSEEHARLLGMVDKRDTELIVRHVMARHPVRDAESLYRMFGLVERLQAAFIAKRDLSGDMLEAVRSDTAQLWWRACRAAIRSGAVQLHEMWAIRAPAGNGPSHDLIVSAMIGRMRARRRPTDRTNADG</sequence>
<evidence type="ECO:0000256" key="1">
    <source>
        <dbReference type="ARBA" id="ARBA00006739"/>
    </source>
</evidence>
<feature type="domain" description="Glycosyltransferase 2-like" evidence="4">
    <location>
        <begin position="9"/>
        <end position="167"/>
    </location>
</feature>
<dbReference type="InterPro" id="IPR050834">
    <property type="entry name" value="Glycosyltransf_2"/>
</dbReference>
<organism evidence="5 6">
    <name type="scientific">Stakelama pacifica</name>
    <dbReference type="NCBI Taxonomy" id="517720"/>
    <lineage>
        <taxon>Bacteria</taxon>
        <taxon>Pseudomonadati</taxon>
        <taxon>Pseudomonadota</taxon>
        <taxon>Alphaproteobacteria</taxon>
        <taxon>Sphingomonadales</taxon>
        <taxon>Sphingomonadaceae</taxon>
        <taxon>Stakelama</taxon>
    </lineage>
</organism>
<dbReference type="CDD" id="cd00761">
    <property type="entry name" value="Glyco_tranf_GTA_type"/>
    <property type="match status" value="1"/>
</dbReference>
<dbReference type="OrthoDB" id="9807795at2"/>
<dbReference type="Proteomes" id="UP000295493">
    <property type="component" value="Unassembled WGS sequence"/>
</dbReference>
<dbReference type="RefSeq" id="WP_133496754.1">
    <property type="nucleotide sequence ID" value="NZ_BMLU01000013.1"/>
</dbReference>
<dbReference type="AlphaFoldDB" id="A0A4R6FD78"/>
<protein>
    <submittedName>
        <fullName evidence="5">Glycosyltransferase involved in cell wall biosynthesis</fullName>
    </submittedName>
</protein>
<comment type="caution">
    <text evidence="5">The sequence shown here is derived from an EMBL/GenBank/DDBJ whole genome shotgun (WGS) entry which is preliminary data.</text>
</comment>
<evidence type="ECO:0000256" key="2">
    <source>
        <dbReference type="ARBA" id="ARBA00022676"/>
    </source>
</evidence>
<dbReference type="SUPFAM" id="SSF53448">
    <property type="entry name" value="Nucleotide-diphospho-sugar transferases"/>
    <property type="match status" value="1"/>
</dbReference>
<dbReference type="EMBL" id="SNWD01000014">
    <property type="protein sequence ID" value="TDN79037.1"/>
    <property type="molecule type" value="Genomic_DNA"/>
</dbReference>
<accession>A0A4R6FD78</accession>
<keyword evidence="3 5" id="KW-0808">Transferase</keyword>
<evidence type="ECO:0000313" key="6">
    <source>
        <dbReference type="Proteomes" id="UP000295493"/>
    </source>
</evidence>
<comment type="similarity">
    <text evidence="1">Belongs to the glycosyltransferase 2 family.</text>
</comment>